<evidence type="ECO:0000259" key="1">
    <source>
        <dbReference type="PROSITE" id="PS50828"/>
    </source>
</evidence>
<dbReference type="Pfam" id="PF01713">
    <property type="entry name" value="Smr"/>
    <property type="match status" value="1"/>
</dbReference>
<dbReference type="AlphaFoldDB" id="A0A1D8AVZ9"/>
<dbReference type="PANTHER" id="PTHR35562">
    <property type="entry name" value="DNA ENDONUCLEASE SMRA-RELATED"/>
    <property type="match status" value="1"/>
</dbReference>
<proteinExistence type="predicted"/>
<gene>
    <name evidence="2" type="primary">mutS2</name>
    <name evidence="2" type="ORF">Verru16b_02115</name>
</gene>
<dbReference type="EMBL" id="CP016094">
    <property type="protein sequence ID" value="AOS45046.1"/>
    <property type="molecule type" value="Genomic_DNA"/>
</dbReference>
<dbReference type="GO" id="GO:0004519">
    <property type="term" value="F:endonuclease activity"/>
    <property type="evidence" value="ECO:0007669"/>
    <property type="project" value="UniProtKB-KW"/>
</dbReference>
<dbReference type="InterPro" id="IPR002625">
    <property type="entry name" value="Smr_dom"/>
</dbReference>
<evidence type="ECO:0000313" key="3">
    <source>
        <dbReference type="Proteomes" id="UP000095228"/>
    </source>
</evidence>
<dbReference type="Proteomes" id="UP000095228">
    <property type="component" value="Chromosome"/>
</dbReference>
<keyword evidence="3" id="KW-1185">Reference proteome</keyword>
<dbReference type="PANTHER" id="PTHR35562:SF2">
    <property type="entry name" value="DNA ENDONUCLEASE SMRA-RELATED"/>
    <property type="match status" value="1"/>
</dbReference>
<dbReference type="RefSeq" id="WP_169829287.1">
    <property type="nucleotide sequence ID" value="NZ_CP016094.1"/>
</dbReference>
<dbReference type="PROSITE" id="PS50828">
    <property type="entry name" value="SMR"/>
    <property type="match status" value="1"/>
</dbReference>
<dbReference type="GO" id="GO:0016787">
    <property type="term" value="F:hydrolase activity"/>
    <property type="evidence" value="ECO:0007669"/>
    <property type="project" value="UniProtKB-KW"/>
</dbReference>
<dbReference type="Gene3D" id="3.30.1370.110">
    <property type="match status" value="1"/>
</dbReference>
<keyword evidence="2" id="KW-0378">Hydrolase</keyword>
<protein>
    <submittedName>
        <fullName evidence="2">Endonuclease MutS2</fullName>
        <ecNumber evidence="2">3.1.-.-</ecNumber>
    </submittedName>
</protein>
<organism evidence="2 3">
    <name type="scientific">Lacunisphaera limnophila</name>
    <dbReference type="NCBI Taxonomy" id="1838286"/>
    <lineage>
        <taxon>Bacteria</taxon>
        <taxon>Pseudomonadati</taxon>
        <taxon>Verrucomicrobiota</taxon>
        <taxon>Opitutia</taxon>
        <taxon>Opitutales</taxon>
        <taxon>Opitutaceae</taxon>
        <taxon>Lacunisphaera</taxon>
    </lineage>
</organism>
<dbReference type="InterPro" id="IPR036063">
    <property type="entry name" value="Smr_dom_sf"/>
</dbReference>
<keyword evidence="2" id="KW-0540">Nuclease</keyword>
<keyword evidence="2" id="KW-0255">Endonuclease</keyword>
<sequence>MPPADDNAPVAIPITGELDLHTFRPSEIPSLLDEYFAACRRRGRYRVRVIHGKGTGTLRATVQAHLRRAPEIAGWATGDETSGGWGATIVTLKPDDSC</sequence>
<dbReference type="SUPFAM" id="SSF160443">
    <property type="entry name" value="SMR domain-like"/>
    <property type="match status" value="1"/>
</dbReference>
<accession>A0A1D8AVZ9</accession>
<dbReference type="KEGG" id="obg:Verru16b_02115"/>
<feature type="domain" description="Smr" evidence="1">
    <location>
        <begin position="18"/>
        <end position="93"/>
    </location>
</feature>
<reference evidence="2 3" key="1">
    <citation type="submission" date="2016-06" db="EMBL/GenBank/DDBJ databases">
        <title>Three novel species with peptidoglycan cell walls form the new genus Lacunisphaera gen. nov. in the family Opitutaceae of the verrucomicrobial subdivision 4.</title>
        <authorList>
            <person name="Rast P."/>
            <person name="Gloeckner I."/>
            <person name="Jogler M."/>
            <person name="Boedeker C."/>
            <person name="Jeske O."/>
            <person name="Wiegand S."/>
            <person name="Reinhardt R."/>
            <person name="Schumann P."/>
            <person name="Rohde M."/>
            <person name="Spring S."/>
            <person name="Gloeckner F.O."/>
            <person name="Jogler C."/>
        </authorList>
    </citation>
    <scope>NUCLEOTIDE SEQUENCE [LARGE SCALE GENOMIC DNA]</scope>
    <source>
        <strain evidence="2 3">IG16b</strain>
    </source>
</reference>
<dbReference type="EC" id="3.1.-.-" evidence="2"/>
<dbReference type="STRING" id="1838286.Verru16b_02115"/>
<dbReference type="SMART" id="SM00463">
    <property type="entry name" value="SMR"/>
    <property type="match status" value="1"/>
</dbReference>
<name>A0A1D8AVZ9_9BACT</name>
<evidence type="ECO:0000313" key="2">
    <source>
        <dbReference type="EMBL" id="AOS45046.1"/>
    </source>
</evidence>